<dbReference type="OrthoDB" id="436519at2759"/>
<evidence type="ECO:0000313" key="5">
    <source>
        <dbReference type="Proteomes" id="UP000053831"/>
    </source>
</evidence>
<dbReference type="Pfam" id="PF00226">
    <property type="entry name" value="DnaJ"/>
    <property type="match status" value="1"/>
</dbReference>
<evidence type="ECO:0000256" key="2">
    <source>
        <dbReference type="SAM" id="Phobius"/>
    </source>
</evidence>
<keyword evidence="2" id="KW-0472">Membrane</keyword>
<dbReference type="EMBL" id="LGSR01000018">
    <property type="protein sequence ID" value="KOS20300.1"/>
    <property type="molecule type" value="Genomic_DNA"/>
</dbReference>
<keyword evidence="2" id="KW-1133">Transmembrane helix</keyword>
<evidence type="ECO:0000313" key="4">
    <source>
        <dbReference type="EMBL" id="KOS20300.1"/>
    </source>
</evidence>
<dbReference type="STRING" id="150374.A0A0M8N5E0"/>
<dbReference type="SMART" id="SM00271">
    <property type="entry name" value="DnaJ"/>
    <property type="match status" value="1"/>
</dbReference>
<dbReference type="PRINTS" id="PR00625">
    <property type="entry name" value="JDOMAIN"/>
</dbReference>
<reference evidence="4 5" key="1">
    <citation type="submission" date="2015-07" db="EMBL/GenBank/DDBJ databases">
        <title>The genome of the fungus Escovopsis weberi, a specialized disease agent of ant agriculture.</title>
        <authorList>
            <person name="de Man T.J."/>
            <person name="Stajich J.E."/>
            <person name="Kubicek C.P."/>
            <person name="Chenthamara K."/>
            <person name="Atanasova L."/>
            <person name="Druzhinina I.S."/>
            <person name="Birnbaum S."/>
            <person name="Barribeau S.M."/>
            <person name="Teiling C."/>
            <person name="Suen G."/>
            <person name="Currie C."/>
            <person name="Gerardo N.M."/>
        </authorList>
    </citation>
    <scope>NUCLEOTIDE SEQUENCE [LARGE SCALE GENOMIC DNA]</scope>
</reference>
<gene>
    <name evidence="4" type="ORF">ESCO_006176</name>
</gene>
<comment type="caution">
    <text evidence="4">The sequence shown here is derived from an EMBL/GenBank/DDBJ whole genome shotgun (WGS) entry which is preliminary data.</text>
</comment>
<keyword evidence="2" id="KW-0812">Transmembrane</keyword>
<dbReference type="GO" id="GO:0051787">
    <property type="term" value="F:misfolded protein binding"/>
    <property type="evidence" value="ECO:0007669"/>
    <property type="project" value="TreeGrafter"/>
</dbReference>
<protein>
    <submittedName>
        <fullName evidence="4">Chaperone protein DnaJ</fullName>
    </submittedName>
</protein>
<feature type="domain" description="J" evidence="3">
    <location>
        <begin position="76"/>
        <end position="145"/>
    </location>
</feature>
<dbReference type="PANTHER" id="PTHR44360">
    <property type="entry name" value="DNAJ HOMOLOG SUBFAMILY B MEMBER 9"/>
    <property type="match status" value="1"/>
</dbReference>
<dbReference type="Proteomes" id="UP000053831">
    <property type="component" value="Unassembled WGS sequence"/>
</dbReference>
<keyword evidence="1" id="KW-0143">Chaperone</keyword>
<dbReference type="CDD" id="cd06257">
    <property type="entry name" value="DnaJ"/>
    <property type="match status" value="1"/>
</dbReference>
<dbReference type="GO" id="GO:0036503">
    <property type="term" value="P:ERAD pathway"/>
    <property type="evidence" value="ECO:0007669"/>
    <property type="project" value="TreeGrafter"/>
</dbReference>
<proteinExistence type="predicted"/>
<dbReference type="SUPFAM" id="SSF46565">
    <property type="entry name" value="Chaperone J-domain"/>
    <property type="match status" value="1"/>
</dbReference>
<feature type="transmembrane region" description="Helical" evidence="2">
    <location>
        <begin position="160"/>
        <end position="188"/>
    </location>
</feature>
<organism evidence="4 5">
    <name type="scientific">Escovopsis weberi</name>
    <dbReference type="NCBI Taxonomy" id="150374"/>
    <lineage>
        <taxon>Eukaryota</taxon>
        <taxon>Fungi</taxon>
        <taxon>Dikarya</taxon>
        <taxon>Ascomycota</taxon>
        <taxon>Pezizomycotina</taxon>
        <taxon>Sordariomycetes</taxon>
        <taxon>Hypocreomycetidae</taxon>
        <taxon>Hypocreales</taxon>
        <taxon>Hypocreaceae</taxon>
        <taxon>Escovopsis</taxon>
    </lineage>
</organism>
<feature type="transmembrane region" description="Helical" evidence="2">
    <location>
        <begin position="7"/>
        <end position="28"/>
    </location>
</feature>
<dbReference type="InterPro" id="IPR001623">
    <property type="entry name" value="DnaJ_domain"/>
</dbReference>
<dbReference type="Gene3D" id="1.10.287.110">
    <property type="entry name" value="DnaJ domain"/>
    <property type="match status" value="1"/>
</dbReference>
<dbReference type="GO" id="GO:0051087">
    <property type="term" value="F:protein-folding chaperone binding"/>
    <property type="evidence" value="ECO:0007669"/>
    <property type="project" value="TreeGrafter"/>
</dbReference>
<keyword evidence="5" id="KW-1185">Reference proteome</keyword>
<feature type="transmembrane region" description="Helical" evidence="2">
    <location>
        <begin position="48"/>
        <end position="65"/>
    </location>
</feature>
<evidence type="ECO:0000259" key="3">
    <source>
        <dbReference type="PROSITE" id="PS50076"/>
    </source>
</evidence>
<name>A0A0M8N5E0_ESCWE</name>
<evidence type="ECO:0000256" key="1">
    <source>
        <dbReference type="ARBA" id="ARBA00023186"/>
    </source>
</evidence>
<dbReference type="GO" id="GO:0005783">
    <property type="term" value="C:endoplasmic reticulum"/>
    <property type="evidence" value="ECO:0007669"/>
    <property type="project" value="TreeGrafter"/>
</dbReference>
<dbReference type="PROSITE" id="PS50076">
    <property type="entry name" value="DNAJ_2"/>
    <property type="match status" value="1"/>
</dbReference>
<sequence length="368" mass="41202">MSQFLSLLGWGFLPSFVSGWVQTIYYGITIRAGDPKPLPGSPRFASDRRAIHILVVALYLLYTIYEADWALRREGSFYTDLGVPFAASDRDVKARFRRLAALHHPDKAASTSSAADATSAYFIHLKLASDTLQDAAKRFAYERFGPDVVRWQRCASVRDYLSVGVLSVILPHYAAAAAAVYGLGLFGYMDFGRFWRWLIMLALCLFEIQAVTRPRFPLLVDAANALLTTISGHPPFLPFQMITLARKLAITIYIAFNQIGPLLQQQQQQQQQQAGGRRGADDEDKMLRHGLEQLEKVTALFDADVTRLVEMEMAPYKGDPEGASNLTGKMREWLVQNTIRADPMVRDAMGNSLRRRRIDVPAGANGNR</sequence>
<dbReference type="InterPro" id="IPR051948">
    <property type="entry name" value="Hsp70_co-chaperone_J-domain"/>
</dbReference>
<dbReference type="PANTHER" id="PTHR44360:SF1">
    <property type="entry name" value="DNAJ HOMOLOG SUBFAMILY B MEMBER 9"/>
    <property type="match status" value="1"/>
</dbReference>
<dbReference type="InterPro" id="IPR036869">
    <property type="entry name" value="J_dom_sf"/>
</dbReference>
<accession>A0A0M8N5E0</accession>
<dbReference type="AlphaFoldDB" id="A0A0M8N5E0"/>